<proteinExistence type="predicted"/>
<name>A0A6S6SMJ4_9GAMM</name>
<dbReference type="Pfam" id="PF13175">
    <property type="entry name" value="AAA_15"/>
    <property type="match status" value="2"/>
</dbReference>
<accession>A0A6S6SMJ4</accession>
<dbReference type="EMBL" id="CACVAT010000097">
    <property type="protein sequence ID" value="CAA6806537.1"/>
    <property type="molecule type" value="Genomic_DNA"/>
</dbReference>
<dbReference type="Gene3D" id="3.40.50.300">
    <property type="entry name" value="P-loop containing nucleotide triphosphate hydrolases"/>
    <property type="match status" value="1"/>
</dbReference>
<sequence>MKITLKNLGPIKEAEFELGDFIIICGRNNTGKTYITYLLYELLRKSAHGLDAAIAKSAFLRGGYNAEIYIGSDDSRLIEYKPFIVSAERTGAALFQREVDFTRSKVIDLLKETDLNPKELLGRFTADYPTPVKHNIDFVRDLPNIVNKESIFARQYPEVLRAFSDLLGGDYALNQTGGVEYIPDGNTSVSLSLAESSSTVRSLVNIGFYLRHVAQPGDLLMVDEPELNLHPENQRKVARLFALLVNHGIRVFITTHSDYLIRELNTLLLLNKPDDERLQAVMQREGYQAGELLKPEQLRVYMTAEDVTAQGSYTLKAADISAEKGIALTSFDDTIEEMNRIQDEIIWGE</sequence>
<dbReference type="PANTHER" id="PTHR43581:SF4">
    <property type="entry name" value="ATP_GTP PHOSPHATASE"/>
    <property type="match status" value="1"/>
</dbReference>
<reference evidence="2" key="1">
    <citation type="submission" date="2020-01" db="EMBL/GenBank/DDBJ databases">
        <authorList>
            <person name="Meier V. D."/>
            <person name="Meier V D."/>
        </authorList>
    </citation>
    <scope>NUCLEOTIDE SEQUENCE</scope>
    <source>
        <strain evidence="2">HLG_WM_MAG_09</strain>
    </source>
</reference>
<dbReference type="CDD" id="cd00267">
    <property type="entry name" value="ABC_ATPase"/>
    <property type="match status" value="1"/>
</dbReference>
<dbReference type="InterPro" id="IPR027417">
    <property type="entry name" value="P-loop_NTPase"/>
</dbReference>
<gene>
    <name evidence="2" type="ORF">HELGO_WM31113</name>
</gene>
<feature type="domain" description="Endonuclease GajA/Old nuclease/RecF-like AAA" evidence="1">
    <location>
        <begin position="99"/>
        <end position="261"/>
    </location>
</feature>
<evidence type="ECO:0000313" key="2">
    <source>
        <dbReference type="EMBL" id="CAA6806537.1"/>
    </source>
</evidence>
<dbReference type="AlphaFoldDB" id="A0A6S6SMJ4"/>
<dbReference type="InterPro" id="IPR041685">
    <property type="entry name" value="AAA_GajA/Old/RecF-like"/>
</dbReference>
<feature type="domain" description="Endonuclease GajA/Old nuclease/RecF-like AAA" evidence="1">
    <location>
        <begin position="2"/>
        <end position="46"/>
    </location>
</feature>
<dbReference type="InterPro" id="IPR051396">
    <property type="entry name" value="Bact_Antivir_Def_Nuclease"/>
</dbReference>
<dbReference type="SUPFAM" id="SSF52540">
    <property type="entry name" value="P-loop containing nucleoside triphosphate hydrolases"/>
    <property type="match status" value="1"/>
</dbReference>
<evidence type="ECO:0000259" key="1">
    <source>
        <dbReference type="Pfam" id="PF13175"/>
    </source>
</evidence>
<dbReference type="PANTHER" id="PTHR43581">
    <property type="entry name" value="ATP/GTP PHOSPHATASE"/>
    <property type="match status" value="1"/>
</dbReference>
<organism evidence="2">
    <name type="scientific">uncultured Thiotrichaceae bacterium</name>
    <dbReference type="NCBI Taxonomy" id="298394"/>
    <lineage>
        <taxon>Bacteria</taxon>
        <taxon>Pseudomonadati</taxon>
        <taxon>Pseudomonadota</taxon>
        <taxon>Gammaproteobacteria</taxon>
        <taxon>Thiotrichales</taxon>
        <taxon>Thiotrichaceae</taxon>
        <taxon>environmental samples</taxon>
    </lineage>
</organism>
<protein>
    <recommendedName>
        <fullName evidence="1">Endonuclease GajA/Old nuclease/RecF-like AAA domain-containing protein</fullName>
    </recommendedName>
</protein>